<keyword evidence="2" id="KW-1185">Reference proteome</keyword>
<evidence type="ECO:0008006" key="3">
    <source>
        <dbReference type="Google" id="ProtNLM"/>
    </source>
</evidence>
<organism evidence="1 2">
    <name type="scientific">Kistimonas scapharcae</name>
    <dbReference type="NCBI Taxonomy" id="1036133"/>
    <lineage>
        <taxon>Bacteria</taxon>
        <taxon>Pseudomonadati</taxon>
        <taxon>Pseudomonadota</taxon>
        <taxon>Gammaproteobacteria</taxon>
        <taxon>Oceanospirillales</taxon>
        <taxon>Endozoicomonadaceae</taxon>
        <taxon>Kistimonas</taxon>
    </lineage>
</organism>
<comment type="caution">
    <text evidence="1">The sequence shown here is derived from an EMBL/GenBank/DDBJ whole genome shotgun (WGS) entry which is preliminary data.</text>
</comment>
<reference evidence="2" key="1">
    <citation type="journal article" date="2019" name="Int. J. Syst. Evol. Microbiol.">
        <title>The Global Catalogue of Microorganisms (GCM) 10K type strain sequencing project: providing services to taxonomists for standard genome sequencing and annotation.</title>
        <authorList>
            <consortium name="The Broad Institute Genomics Platform"/>
            <consortium name="The Broad Institute Genome Sequencing Center for Infectious Disease"/>
            <person name="Wu L."/>
            <person name="Ma J."/>
        </authorList>
    </citation>
    <scope>NUCLEOTIDE SEQUENCE [LARGE SCALE GENOMIC DNA]</scope>
    <source>
        <strain evidence="2">JCM 17805</strain>
    </source>
</reference>
<protein>
    <recommendedName>
        <fullName evidence="3">Phage tail tube protein</fullName>
    </recommendedName>
</protein>
<sequence>MQITGKAVIRVDGQELRSLDGASLNVGGMSREAKTGSNRIWGHTEKITAPELSLKVAHTRDTDLIALGKITDATVDFETDTGDRYIIVEAWVSEPPSLSADSGEVDLKFSGVECKRA</sequence>
<dbReference type="InterPro" id="IPR019596">
    <property type="entry name" value="Phage_Mu_GpM_tail_tub"/>
</dbReference>
<dbReference type="Pfam" id="PF10618">
    <property type="entry name" value="Tail_tube"/>
    <property type="match status" value="1"/>
</dbReference>
<dbReference type="EMBL" id="BAABFL010000459">
    <property type="protein sequence ID" value="GAA4651680.1"/>
    <property type="molecule type" value="Genomic_DNA"/>
</dbReference>
<proteinExistence type="predicted"/>
<accession>A0ABP8V9J7</accession>
<evidence type="ECO:0000313" key="2">
    <source>
        <dbReference type="Proteomes" id="UP001500604"/>
    </source>
</evidence>
<evidence type="ECO:0000313" key="1">
    <source>
        <dbReference type="EMBL" id="GAA4651680.1"/>
    </source>
</evidence>
<dbReference type="RefSeq" id="WP_345198099.1">
    <property type="nucleotide sequence ID" value="NZ_BAABFL010000459.1"/>
</dbReference>
<gene>
    <name evidence="1" type="ORF">GCM10023116_39640</name>
</gene>
<dbReference type="Proteomes" id="UP001500604">
    <property type="component" value="Unassembled WGS sequence"/>
</dbReference>
<name>A0ABP8V9J7_9GAMM</name>